<gene>
    <name evidence="4" type="ORF">CDO52_26360</name>
</gene>
<dbReference type="SUPFAM" id="SSF48498">
    <property type="entry name" value="Tetracyclin repressor-like, C-terminal domain"/>
    <property type="match status" value="1"/>
</dbReference>
<protein>
    <recommendedName>
        <fullName evidence="3">HTH tetR-type domain-containing protein</fullName>
    </recommendedName>
</protein>
<name>A0A223SCP1_9ACTN</name>
<evidence type="ECO:0000256" key="1">
    <source>
        <dbReference type="ARBA" id="ARBA00023125"/>
    </source>
</evidence>
<dbReference type="InterPro" id="IPR001647">
    <property type="entry name" value="HTH_TetR"/>
</dbReference>
<dbReference type="GO" id="GO:0006355">
    <property type="term" value="P:regulation of DNA-templated transcription"/>
    <property type="evidence" value="ECO:0007669"/>
    <property type="project" value="UniProtKB-ARBA"/>
</dbReference>
<dbReference type="KEGG" id="ngv:CDO52_26360"/>
<dbReference type="Gene3D" id="1.10.357.10">
    <property type="entry name" value="Tetracycline Repressor, domain 2"/>
    <property type="match status" value="1"/>
</dbReference>
<dbReference type="PROSITE" id="PS50977">
    <property type="entry name" value="HTH_TETR_2"/>
    <property type="match status" value="1"/>
</dbReference>
<evidence type="ECO:0000313" key="5">
    <source>
        <dbReference type="Proteomes" id="UP000215005"/>
    </source>
</evidence>
<dbReference type="EMBL" id="CP022753">
    <property type="protein sequence ID" value="ASU85855.1"/>
    <property type="molecule type" value="Genomic_DNA"/>
</dbReference>
<dbReference type="PANTHER" id="PTHR30328:SF54">
    <property type="entry name" value="HTH-TYPE TRANSCRIPTIONAL REPRESSOR SCO4008"/>
    <property type="match status" value="1"/>
</dbReference>
<dbReference type="Pfam" id="PF00440">
    <property type="entry name" value="TetR_N"/>
    <property type="match status" value="1"/>
</dbReference>
<dbReference type="Pfam" id="PF17926">
    <property type="entry name" value="TetR_C_21"/>
    <property type="match status" value="1"/>
</dbReference>
<evidence type="ECO:0000256" key="2">
    <source>
        <dbReference type="PROSITE-ProRule" id="PRU00335"/>
    </source>
</evidence>
<keyword evidence="1 2" id="KW-0238">DNA-binding</keyword>
<accession>A0A223SCP1</accession>
<dbReference type="AlphaFoldDB" id="A0A223SCP1"/>
<feature type="domain" description="HTH tetR-type" evidence="3">
    <location>
        <begin position="23"/>
        <end position="83"/>
    </location>
</feature>
<dbReference type="InterPro" id="IPR009057">
    <property type="entry name" value="Homeodomain-like_sf"/>
</dbReference>
<reference evidence="4 5" key="1">
    <citation type="submission" date="2017-08" db="EMBL/GenBank/DDBJ databases">
        <title>The complete genome sequence of Nocardiopsis gilva YIM 90087.</title>
        <authorList>
            <person name="Yin M."/>
            <person name="Tang S."/>
        </authorList>
    </citation>
    <scope>NUCLEOTIDE SEQUENCE [LARGE SCALE GENOMIC DNA]</scope>
    <source>
        <strain evidence="4 5">YIM 90087</strain>
    </source>
</reference>
<evidence type="ECO:0000259" key="3">
    <source>
        <dbReference type="PROSITE" id="PS50977"/>
    </source>
</evidence>
<proteinExistence type="predicted"/>
<dbReference type="PRINTS" id="PR00455">
    <property type="entry name" value="HTHTETR"/>
</dbReference>
<dbReference type="InterPro" id="IPR050109">
    <property type="entry name" value="HTH-type_TetR-like_transc_reg"/>
</dbReference>
<feature type="DNA-binding region" description="H-T-H motif" evidence="2">
    <location>
        <begin position="46"/>
        <end position="65"/>
    </location>
</feature>
<dbReference type="InterPro" id="IPR036271">
    <property type="entry name" value="Tet_transcr_reg_TetR-rel_C_sf"/>
</dbReference>
<dbReference type="InterPro" id="IPR041467">
    <property type="entry name" value="Sco4008_C"/>
</dbReference>
<sequence length="224" mass="24608">MPARSSRSNHLVCDTGLMRAQGEATRARILAAAAEEFTVHGVAGARINRIADTAKASKERLYAYFGTKEELFSEVISAEVEQVVEAVPISEDLPDYVGRLFDYLNADPRRQRVLAWAWLEGSREQLPEGHPRLDIYRAKVATVRRAQEAGRVDPVWDPYDLLSMLIALASAWLMAPHDLRTLAAQSAPDQGLEQRRAAVVEAARRLVGTAPPASRHDGQGAAVT</sequence>
<dbReference type="GO" id="GO:0003677">
    <property type="term" value="F:DNA binding"/>
    <property type="evidence" value="ECO:0007669"/>
    <property type="project" value="UniProtKB-UniRule"/>
</dbReference>
<evidence type="ECO:0000313" key="4">
    <source>
        <dbReference type="EMBL" id="ASU85855.1"/>
    </source>
</evidence>
<organism evidence="4 5">
    <name type="scientific">Nocardiopsis gilva YIM 90087</name>
    <dbReference type="NCBI Taxonomy" id="1235441"/>
    <lineage>
        <taxon>Bacteria</taxon>
        <taxon>Bacillati</taxon>
        <taxon>Actinomycetota</taxon>
        <taxon>Actinomycetes</taxon>
        <taxon>Streptosporangiales</taxon>
        <taxon>Nocardiopsidaceae</taxon>
        <taxon>Nocardiopsis</taxon>
    </lineage>
</organism>
<dbReference type="Proteomes" id="UP000215005">
    <property type="component" value="Chromosome"/>
</dbReference>
<keyword evidence="5" id="KW-1185">Reference proteome</keyword>
<dbReference type="PANTHER" id="PTHR30328">
    <property type="entry name" value="TRANSCRIPTIONAL REPRESSOR"/>
    <property type="match status" value="1"/>
</dbReference>
<dbReference type="SUPFAM" id="SSF46689">
    <property type="entry name" value="Homeodomain-like"/>
    <property type="match status" value="1"/>
</dbReference>